<sequence>MAGNPNYPISTAAVSWFDSSNALHIRVYSTDGYEVTERCNDGQGWQTGQFNKPGGAVSAICWTASDGEHIRVYCTYEDKTTEWCCDPATGWTQGTYTPF</sequence>
<organism evidence="1 2">
    <name type="scientific">Novosphingobium album</name>
    <name type="common">ex Liu et al. 2023</name>
    <dbReference type="NCBI Taxonomy" id="3031130"/>
    <lineage>
        <taxon>Bacteria</taxon>
        <taxon>Pseudomonadati</taxon>
        <taxon>Pseudomonadota</taxon>
        <taxon>Alphaproteobacteria</taxon>
        <taxon>Sphingomonadales</taxon>
        <taxon>Sphingomonadaceae</taxon>
        <taxon>Novosphingobium</taxon>
    </lineage>
</organism>
<evidence type="ECO:0000313" key="1">
    <source>
        <dbReference type="EMBL" id="MDE8650737.1"/>
    </source>
</evidence>
<reference evidence="1 2" key="1">
    <citation type="submission" date="2023-03" db="EMBL/GenBank/DDBJ databases">
        <title>NovoSphingobium album sp. nov. isolated from polycyclic aromatic hydrocarbons- and heavy-metal polluted soil.</title>
        <authorList>
            <person name="Liu Z."/>
            <person name="Wang K."/>
        </authorList>
    </citation>
    <scope>NUCLEOTIDE SEQUENCE [LARGE SCALE GENOMIC DNA]</scope>
    <source>
        <strain evidence="1 2">H3SJ31-1</strain>
    </source>
</reference>
<dbReference type="Proteomes" id="UP001216253">
    <property type="component" value="Unassembled WGS sequence"/>
</dbReference>
<accession>A0ABT5WL14</accession>
<name>A0ABT5WL14_9SPHN</name>
<comment type="caution">
    <text evidence="1">The sequence shown here is derived from an EMBL/GenBank/DDBJ whole genome shotgun (WGS) entry which is preliminary data.</text>
</comment>
<dbReference type="Gene3D" id="2.40.128.190">
    <property type="match status" value="1"/>
</dbReference>
<dbReference type="RefSeq" id="WP_275226820.1">
    <property type="nucleotide sequence ID" value="NZ_JARESE010000010.1"/>
</dbReference>
<keyword evidence="2" id="KW-1185">Reference proteome</keyword>
<gene>
    <name evidence="1" type="ORF">PYV00_03260</name>
</gene>
<dbReference type="SUPFAM" id="SSF89372">
    <property type="entry name" value="Fucose-specific lectin"/>
    <property type="match status" value="1"/>
</dbReference>
<protein>
    <recommendedName>
        <fullName evidence="3">Fucose-binding lectin protein</fullName>
    </recommendedName>
</protein>
<dbReference type="InterPro" id="IPR012475">
    <property type="entry name" value="Fungal_lectin"/>
</dbReference>
<dbReference type="Pfam" id="PF07938">
    <property type="entry name" value="Fungal_lectin"/>
    <property type="match status" value="1"/>
</dbReference>
<evidence type="ECO:0000313" key="2">
    <source>
        <dbReference type="Proteomes" id="UP001216253"/>
    </source>
</evidence>
<proteinExistence type="predicted"/>
<dbReference type="EMBL" id="JARESE010000010">
    <property type="protein sequence ID" value="MDE8650737.1"/>
    <property type="molecule type" value="Genomic_DNA"/>
</dbReference>
<evidence type="ECO:0008006" key="3">
    <source>
        <dbReference type="Google" id="ProtNLM"/>
    </source>
</evidence>